<evidence type="ECO:0000313" key="3">
    <source>
        <dbReference type="Proteomes" id="UP000308730"/>
    </source>
</evidence>
<dbReference type="AlphaFoldDB" id="A0A4V3XG78"/>
<feature type="region of interest" description="Disordered" evidence="1">
    <location>
        <begin position="1"/>
        <end position="150"/>
    </location>
</feature>
<dbReference type="Proteomes" id="UP000308730">
    <property type="component" value="Unassembled WGS sequence"/>
</dbReference>
<feature type="compositionally biased region" description="Polar residues" evidence="1">
    <location>
        <begin position="90"/>
        <end position="105"/>
    </location>
</feature>
<organism evidence="2 3">
    <name type="scientific">Antrodiella citrinella</name>
    <dbReference type="NCBI Taxonomy" id="2447956"/>
    <lineage>
        <taxon>Eukaryota</taxon>
        <taxon>Fungi</taxon>
        <taxon>Dikarya</taxon>
        <taxon>Basidiomycota</taxon>
        <taxon>Agaricomycotina</taxon>
        <taxon>Agaricomycetes</taxon>
        <taxon>Polyporales</taxon>
        <taxon>Steccherinaceae</taxon>
        <taxon>Antrodiella</taxon>
    </lineage>
</organism>
<feature type="compositionally biased region" description="Acidic residues" evidence="1">
    <location>
        <begin position="121"/>
        <end position="143"/>
    </location>
</feature>
<keyword evidence="3" id="KW-1185">Reference proteome</keyword>
<dbReference type="OrthoDB" id="3070271at2759"/>
<feature type="compositionally biased region" description="Basic and acidic residues" evidence="1">
    <location>
        <begin position="208"/>
        <end position="218"/>
    </location>
</feature>
<reference evidence="2 3" key="1">
    <citation type="submission" date="2019-02" db="EMBL/GenBank/DDBJ databases">
        <title>Genome sequencing of the rare red list fungi Antrodiella citrinella (Flaviporus citrinellus).</title>
        <authorList>
            <person name="Buettner E."/>
            <person name="Kellner H."/>
        </authorList>
    </citation>
    <scope>NUCLEOTIDE SEQUENCE [LARGE SCALE GENOMIC DNA]</scope>
    <source>
        <strain evidence="2 3">DSM 108506</strain>
    </source>
</reference>
<dbReference type="EMBL" id="SGPM01000497">
    <property type="protein sequence ID" value="THH20303.1"/>
    <property type="molecule type" value="Genomic_DNA"/>
</dbReference>
<feature type="region of interest" description="Disordered" evidence="1">
    <location>
        <begin position="169"/>
        <end position="286"/>
    </location>
</feature>
<comment type="caution">
    <text evidence="2">The sequence shown here is derived from an EMBL/GenBank/DDBJ whole genome shotgun (WGS) entry which is preliminary data.</text>
</comment>
<gene>
    <name evidence="2" type="ORF">EUX98_g8606</name>
</gene>
<evidence type="ECO:0000256" key="1">
    <source>
        <dbReference type="SAM" id="MobiDB-lite"/>
    </source>
</evidence>
<evidence type="ECO:0000313" key="2">
    <source>
        <dbReference type="EMBL" id="THH20303.1"/>
    </source>
</evidence>
<feature type="compositionally biased region" description="Low complexity" evidence="1">
    <location>
        <begin position="10"/>
        <end position="23"/>
    </location>
</feature>
<feature type="compositionally biased region" description="Acidic residues" evidence="1">
    <location>
        <begin position="249"/>
        <end position="262"/>
    </location>
</feature>
<protein>
    <submittedName>
        <fullName evidence="2">Uncharacterized protein</fullName>
    </submittedName>
</protein>
<accession>A0A4V3XG78</accession>
<feature type="compositionally biased region" description="Polar residues" evidence="1">
    <location>
        <begin position="54"/>
        <end position="83"/>
    </location>
</feature>
<proteinExistence type="predicted"/>
<sequence>MPRTSRHKLLAAARARSGLAASRQRTAAPNEPPNVIVVDSDSDSESDIIVLESNPFSQPVEIQSEDNNSPEPSHYATSSSAASVQPEWPTMSQGGSESDTENYCTAWTGGVSHNPYGSDGSDSDWEDDEMGSDNDSSDSEGVEMEVNALDGDELLASIRDELQKLSEPTPYEVLLNDPHNWKKAESQRNLGYNGQAERTKRGHAKRARDKEKEAEKMRKSASAALMRNFFAPRPQPERAQSPPNGPAVDESDEEDVPGDDPEPAPAAIFTGYSSDISKTSKHFPEI</sequence>
<name>A0A4V3XG78_9APHY</name>